<dbReference type="Gene3D" id="3.10.200.10">
    <property type="entry name" value="Alpha carbonic anhydrase"/>
    <property type="match status" value="1"/>
</dbReference>
<keyword evidence="8 10" id="KW-0456">Lyase</keyword>
<comment type="cofactor">
    <cofactor evidence="1 10">
        <name>Zn(2+)</name>
        <dbReference type="ChEBI" id="CHEBI:29105"/>
    </cofactor>
</comment>
<feature type="compositionally biased region" description="Basic and acidic residues" evidence="11">
    <location>
        <begin position="27"/>
        <end position="50"/>
    </location>
</feature>
<organism evidence="13 15">
    <name type="scientific">Listeria weihenstephanensis</name>
    <dbReference type="NCBI Taxonomy" id="1006155"/>
    <lineage>
        <taxon>Bacteria</taxon>
        <taxon>Bacillati</taxon>
        <taxon>Bacillota</taxon>
        <taxon>Bacilli</taxon>
        <taxon>Bacillales</taxon>
        <taxon>Listeriaceae</taxon>
        <taxon>Listeria</taxon>
    </lineage>
</organism>
<keyword evidence="7 10" id="KW-0862">Zinc</keyword>
<evidence type="ECO:0000313" key="15">
    <source>
        <dbReference type="Proteomes" id="UP000223060"/>
    </source>
</evidence>
<accession>A0A1S7FVI2</accession>
<evidence type="ECO:0000313" key="16">
    <source>
        <dbReference type="Proteomes" id="UP000564536"/>
    </source>
</evidence>
<evidence type="ECO:0000256" key="1">
    <source>
        <dbReference type="ARBA" id="ARBA00001947"/>
    </source>
</evidence>
<dbReference type="EMBL" id="CP011102">
    <property type="protein sequence ID" value="AQY51402.1"/>
    <property type="molecule type" value="Genomic_DNA"/>
</dbReference>
<protein>
    <recommendedName>
        <fullName evidence="5 10">Carbonic anhydrase</fullName>
        <ecNumber evidence="4 10">4.2.1.1</ecNumber>
    </recommendedName>
</protein>
<comment type="function">
    <text evidence="2 10">Reversible hydration of carbon dioxide.</text>
</comment>
<dbReference type="PROSITE" id="PS51257">
    <property type="entry name" value="PROKAR_LIPOPROTEIN"/>
    <property type="match status" value="1"/>
</dbReference>
<evidence type="ECO:0000256" key="3">
    <source>
        <dbReference type="ARBA" id="ARBA00010718"/>
    </source>
</evidence>
<evidence type="ECO:0000256" key="5">
    <source>
        <dbReference type="ARBA" id="ARBA00014628"/>
    </source>
</evidence>
<dbReference type="PROSITE" id="PS51144">
    <property type="entry name" value="ALPHA_CA_2"/>
    <property type="match status" value="1"/>
</dbReference>
<dbReference type="EMBL" id="JAARRL010000013">
    <property type="protein sequence ID" value="MBC1500803.1"/>
    <property type="molecule type" value="Genomic_DNA"/>
</dbReference>
<feature type="region of interest" description="Disordered" evidence="11">
    <location>
        <begin position="22"/>
        <end position="50"/>
    </location>
</feature>
<evidence type="ECO:0000259" key="12">
    <source>
        <dbReference type="PROSITE" id="PS51144"/>
    </source>
</evidence>
<evidence type="ECO:0000256" key="2">
    <source>
        <dbReference type="ARBA" id="ARBA00002904"/>
    </source>
</evidence>
<evidence type="ECO:0000256" key="6">
    <source>
        <dbReference type="ARBA" id="ARBA00022723"/>
    </source>
</evidence>
<reference evidence="15" key="2">
    <citation type="submission" date="2015-03" db="EMBL/GenBank/DDBJ databases">
        <authorList>
            <person name="Ferrari E."/>
            <person name="Walter M.C."/>
            <person name="Huptas C."/>
            <person name="Scherer S."/>
            <person name="Mueller-Herbst S."/>
        </authorList>
    </citation>
    <scope>NUCLEOTIDE SEQUENCE [LARGE SCALE GENOMIC DNA]</scope>
    <source>
        <strain evidence="15">LWP01</strain>
    </source>
</reference>
<dbReference type="PROSITE" id="PS00162">
    <property type="entry name" value="ALPHA_CA_1"/>
    <property type="match status" value="1"/>
</dbReference>
<dbReference type="EC" id="4.2.1.1" evidence="4 10"/>
<dbReference type="SMART" id="SM01057">
    <property type="entry name" value="Carb_anhydrase"/>
    <property type="match status" value="1"/>
</dbReference>
<dbReference type="KEGG" id="lwi:UE46_10255"/>
<sequence length="259" mass="28989">MKTKLLAASAIAASLILVAGCGNSDASDTKKEEKTETTAKTETKHEDHLDYHDQKSWQFEAGDTQSPINIETTKTEPMKDTGAIELNYNQKVTDEVDNGHSIQVDDGGQATINGRKFELNQFHFHAESEHTVDGKHYPIEAHFVNENQDSRLAVIGVFFKEGKANPAFQSILNNVKKGEKTTVSEPIDVAALLPTNKTYYHYLGSLTTPPLSENVEWYVMATPVEVSKEQIAEFNKYYDGNNRKVQPLHDRPVLKHTEN</sequence>
<dbReference type="InterPro" id="IPR036398">
    <property type="entry name" value="CA_dom_sf"/>
</dbReference>
<evidence type="ECO:0000256" key="7">
    <source>
        <dbReference type="ARBA" id="ARBA00022833"/>
    </source>
</evidence>
<feature type="domain" description="Alpha-carbonic anhydrase" evidence="12">
    <location>
        <begin position="47"/>
        <end position="259"/>
    </location>
</feature>
<keyword evidence="6 10" id="KW-0479">Metal-binding</keyword>
<dbReference type="InterPro" id="IPR018338">
    <property type="entry name" value="Carbonic_anhydrase_a-class_CS"/>
</dbReference>
<feature type="chain" id="PRO_5044514533" description="Carbonic anhydrase" evidence="10">
    <location>
        <begin position="20"/>
        <end position="259"/>
    </location>
</feature>
<proteinExistence type="inferred from homology"/>
<dbReference type="CDD" id="cd03124">
    <property type="entry name" value="alpha_CA_prokaryotic_like"/>
    <property type="match status" value="1"/>
</dbReference>
<reference evidence="14 16" key="3">
    <citation type="submission" date="2020-03" db="EMBL/GenBank/DDBJ databases">
        <title>Soil Listeria distribution.</title>
        <authorList>
            <person name="Liao J."/>
            <person name="Wiedmann M."/>
        </authorList>
    </citation>
    <scope>NUCLEOTIDE SEQUENCE [LARGE SCALE GENOMIC DNA]</scope>
    <source>
        <strain evidence="14 16">FSL L7-1523</strain>
    </source>
</reference>
<dbReference type="AlphaFoldDB" id="A0A1S7FVI2"/>
<dbReference type="RefSeq" id="WP_036061587.1">
    <property type="nucleotide sequence ID" value="NZ_CP011102.1"/>
</dbReference>
<comment type="similarity">
    <text evidence="3 10">Belongs to the alpha-carbonic anhydrase family.</text>
</comment>
<dbReference type="Pfam" id="PF00194">
    <property type="entry name" value="Carb_anhydrase"/>
    <property type="match status" value="1"/>
</dbReference>
<dbReference type="GO" id="GO:0004089">
    <property type="term" value="F:carbonate dehydratase activity"/>
    <property type="evidence" value="ECO:0007669"/>
    <property type="project" value="UniProtKB-UniRule"/>
</dbReference>
<gene>
    <name evidence="14" type="ORF">HB943_09315</name>
    <name evidence="13" type="ORF">UE46_10255</name>
</gene>
<reference evidence="13" key="1">
    <citation type="submission" date="2015-03" db="EMBL/GenBank/DDBJ databases">
        <authorList>
            <person name="Murphy D."/>
        </authorList>
    </citation>
    <scope>NUCLEOTIDE SEQUENCE [LARGE SCALE GENOMIC DNA]</scope>
    <source>
        <strain evidence="13">WS 4560</strain>
    </source>
</reference>
<evidence type="ECO:0000256" key="8">
    <source>
        <dbReference type="ARBA" id="ARBA00023239"/>
    </source>
</evidence>
<dbReference type="Proteomes" id="UP000223060">
    <property type="component" value="Chromosome"/>
</dbReference>
<dbReference type="GO" id="GO:0008270">
    <property type="term" value="F:zinc ion binding"/>
    <property type="evidence" value="ECO:0007669"/>
    <property type="project" value="UniProtKB-UniRule"/>
</dbReference>
<evidence type="ECO:0000256" key="11">
    <source>
        <dbReference type="SAM" id="MobiDB-lite"/>
    </source>
</evidence>
<evidence type="ECO:0000313" key="14">
    <source>
        <dbReference type="EMBL" id="MBC1500803.1"/>
    </source>
</evidence>
<dbReference type="InterPro" id="IPR001148">
    <property type="entry name" value="CA_dom"/>
</dbReference>
<feature type="signal peptide" evidence="10">
    <location>
        <begin position="1"/>
        <end position="19"/>
    </location>
</feature>
<evidence type="ECO:0000256" key="9">
    <source>
        <dbReference type="ARBA" id="ARBA00048348"/>
    </source>
</evidence>
<evidence type="ECO:0000313" key="13">
    <source>
        <dbReference type="EMBL" id="AQY51402.1"/>
    </source>
</evidence>
<dbReference type="InterPro" id="IPR041891">
    <property type="entry name" value="Alpha_CA_prokaryot-like"/>
</dbReference>
<dbReference type="SUPFAM" id="SSF51069">
    <property type="entry name" value="Carbonic anhydrase"/>
    <property type="match status" value="1"/>
</dbReference>
<keyword evidence="10" id="KW-0732">Signal</keyword>
<evidence type="ECO:0000256" key="10">
    <source>
        <dbReference type="RuleBase" id="RU367011"/>
    </source>
</evidence>
<dbReference type="InterPro" id="IPR023561">
    <property type="entry name" value="Carbonic_anhydrase_a-class"/>
</dbReference>
<evidence type="ECO:0000256" key="4">
    <source>
        <dbReference type="ARBA" id="ARBA00012925"/>
    </source>
</evidence>
<keyword evidence="15" id="KW-1185">Reference proteome</keyword>
<dbReference type="PANTHER" id="PTHR18952">
    <property type="entry name" value="CARBONIC ANHYDRASE"/>
    <property type="match status" value="1"/>
</dbReference>
<dbReference type="Proteomes" id="UP000564536">
    <property type="component" value="Unassembled WGS sequence"/>
</dbReference>
<name>A0A1S7FVI2_9LIST</name>
<dbReference type="PANTHER" id="PTHR18952:SF265">
    <property type="entry name" value="CARBONIC ANHYDRASE"/>
    <property type="match status" value="1"/>
</dbReference>
<comment type="catalytic activity">
    <reaction evidence="9 10">
        <text>hydrogencarbonate + H(+) = CO2 + H2O</text>
        <dbReference type="Rhea" id="RHEA:10748"/>
        <dbReference type="ChEBI" id="CHEBI:15377"/>
        <dbReference type="ChEBI" id="CHEBI:15378"/>
        <dbReference type="ChEBI" id="CHEBI:16526"/>
        <dbReference type="ChEBI" id="CHEBI:17544"/>
        <dbReference type="EC" id="4.2.1.1"/>
    </reaction>
</comment>